<comment type="caution">
    <text evidence="1">The sequence shown here is derived from an EMBL/GenBank/DDBJ whole genome shotgun (WGS) entry which is preliminary data.</text>
</comment>
<name>A0ACC2J474_9PEZI</name>
<gene>
    <name evidence="1" type="ORF">ONZ43_g1512</name>
</gene>
<dbReference type="Proteomes" id="UP001153334">
    <property type="component" value="Unassembled WGS sequence"/>
</dbReference>
<evidence type="ECO:0000313" key="1">
    <source>
        <dbReference type="EMBL" id="KAJ8122249.1"/>
    </source>
</evidence>
<accession>A0ACC2J474</accession>
<proteinExistence type="predicted"/>
<protein>
    <submittedName>
        <fullName evidence="1">Uncharacterized protein</fullName>
    </submittedName>
</protein>
<sequence>MQGNGAAAAAAAAAAAGAMAIGPTPAAHQAELNIIYGMVEELSRQLADNRRVTEEIVSGLGRVRNRARERGLGNEELLGEATDELFAQEPNLEAMLSILTESLDRAKQSRDANFTLLATYAKVFEGIINQFHVYKQKHVADIAAWHRSYRAQLAEARAENCRLREQMWEVQESASRANTLLRDFRKKFDEDEARWDKRVREKATKQELRFWKRMAMPEIDDDEEGFWSDDDDLVDPVEKERLKKVEREIAEQALANQGSASSQQSEDSEREVGEPHPLASMMGGVAMERDRDGGSLPTPPPRPASTGSTGGQSG</sequence>
<keyword evidence="2" id="KW-1185">Reference proteome</keyword>
<dbReference type="EMBL" id="JAPESX010000264">
    <property type="protein sequence ID" value="KAJ8122249.1"/>
    <property type="molecule type" value="Genomic_DNA"/>
</dbReference>
<reference evidence="1" key="1">
    <citation type="submission" date="2022-11" db="EMBL/GenBank/DDBJ databases">
        <title>Genome Sequence of Nemania bipapillata.</title>
        <authorList>
            <person name="Buettner E."/>
        </authorList>
    </citation>
    <scope>NUCLEOTIDE SEQUENCE</scope>
    <source>
        <strain evidence="1">CP14</strain>
    </source>
</reference>
<organism evidence="1 2">
    <name type="scientific">Nemania bipapillata</name>
    <dbReference type="NCBI Taxonomy" id="110536"/>
    <lineage>
        <taxon>Eukaryota</taxon>
        <taxon>Fungi</taxon>
        <taxon>Dikarya</taxon>
        <taxon>Ascomycota</taxon>
        <taxon>Pezizomycotina</taxon>
        <taxon>Sordariomycetes</taxon>
        <taxon>Xylariomycetidae</taxon>
        <taxon>Xylariales</taxon>
        <taxon>Xylariaceae</taxon>
        <taxon>Nemania</taxon>
    </lineage>
</organism>
<evidence type="ECO:0000313" key="2">
    <source>
        <dbReference type="Proteomes" id="UP001153334"/>
    </source>
</evidence>